<feature type="compositionally biased region" description="Low complexity" evidence="13">
    <location>
        <begin position="50"/>
        <end position="80"/>
    </location>
</feature>
<keyword evidence="7 14" id="KW-0812">Transmembrane</keyword>
<evidence type="ECO:0000256" key="12">
    <source>
        <dbReference type="RuleBase" id="RU004057"/>
    </source>
</evidence>
<feature type="domain" description="MotA/TolQ/ExbB proton channel" evidence="15">
    <location>
        <begin position="230"/>
        <end position="328"/>
    </location>
</feature>
<protein>
    <recommendedName>
        <fullName evidence="3">Biopolymer transport protein ExbB</fullName>
    </recommendedName>
</protein>
<evidence type="ECO:0000313" key="17">
    <source>
        <dbReference type="Proteomes" id="UP000315037"/>
    </source>
</evidence>
<sequence>MTSLFRSFPPSACKPQGLETTRSLRFGRGAALALAFAPLLSTSLAGVAAAQPPAPQPAASQPVIPGASAPARGAGSAAAEPVPPVPTAPAGPPGEATAPSAAPAGTTPATGTEATPLAPDTDSKAATKSGDNPYGLKALWKNGDIIARSVLLIMAIMSLGSWIIIIVKLLEENRLFKAAREAARSFWGAATVQEGAKTLKPHSPFRYIAETGIIAAEHHEGAMRDSIDLPTWTSLSIQRAVDTINTRLQSGLAFLGTVGSTSPFIGLFGTVWGIYHALTAIGIAGQASIDKVAGPVGESLIMTAIGLATAVPAVLGYNLLVRRNKAAMDCVRNFASDIQSVLLGGYRHADVLSAAKQGTSSNNEPPVTITTSSRV</sequence>
<feature type="transmembrane region" description="Helical" evidence="14">
    <location>
        <begin position="299"/>
        <end position="320"/>
    </location>
</feature>
<feature type="region of interest" description="Disordered" evidence="13">
    <location>
        <begin position="50"/>
        <end position="133"/>
    </location>
</feature>
<comment type="subunit">
    <text evidence="2">The accessory proteins ExbB and ExbD seem to form a complex with TonB.</text>
</comment>
<dbReference type="PANTHER" id="PTHR30625:SF14">
    <property type="entry name" value="BIOPOLYMER TRANSPORT PROTEIN EXBB"/>
    <property type="match status" value="1"/>
</dbReference>
<organism evidence="16 17">
    <name type="scientific">Oecophyllibacter saccharovorans</name>
    <dbReference type="NCBI Taxonomy" id="2558360"/>
    <lineage>
        <taxon>Bacteria</taxon>
        <taxon>Pseudomonadati</taxon>
        <taxon>Pseudomonadota</taxon>
        <taxon>Alphaproteobacteria</taxon>
        <taxon>Acetobacterales</taxon>
        <taxon>Acetobacteraceae</taxon>
        <taxon>Oecophyllibacter</taxon>
    </lineage>
</organism>
<feature type="compositionally biased region" description="Low complexity" evidence="13">
    <location>
        <begin position="93"/>
        <end position="119"/>
    </location>
</feature>
<accession>A0A506USB6</accession>
<proteinExistence type="inferred from homology"/>
<keyword evidence="10 14" id="KW-0472">Membrane</keyword>
<dbReference type="PANTHER" id="PTHR30625">
    <property type="entry name" value="PROTEIN TOLQ"/>
    <property type="match status" value="1"/>
</dbReference>
<keyword evidence="4 12" id="KW-0813">Transport</keyword>
<comment type="function">
    <text evidence="11">Involved in the TonB-dependent energy-dependent transport of various receptor-bound substrates. Protects ExbD from proteolytic degradation and functionally stabilizes TonB.</text>
</comment>
<name>A0A506USB6_9PROT</name>
<evidence type="ECO:0000256" key="3">
    <source>
        <dbReference type="ARBA" id="ARBA00022093"/>
    </source>
</evidence>
<evidence type="ECO:0000256" key="7">
    <source>
        <dbReference type="ARBA" id="ARBA00022692"/>
    </source>
</evidence>
<feature type="compositionally biased region" description="Pro residues" evidence="13">
    <location>
        <begin position="81"/>
        <end position="92"/>
    </location>
</feature>
<evidence type="ECO:0000256" key="8">
    <source>
        <dbReference type="ARBA" id="ARBA00022927"/>
    </source>
</evidence>
<dbReference type="Proteomes" id="UP000315037">
    <property type="component" value="Unassembled WGS sequence"/>
</dbReference>
<dbReference type="GO" id="GO:0017038">
    <property type="term" value="P:protein import"/>
    <property type="evidence" value="ECO:0007669"/>
    <property type="project" value="TreeGrafter"/>
</dbReference>
<reference evidence="16 17" key="1">
    <citation type="submission" date="2019-03" db="EMBL/GenBank/DDBJ databases">
        <title>The complete genome sequence of Neokomagataea sp. Jb2 NBRC113641.</title>
        <authorList>
            <person name="Chua K.-O."/>
            <person name="Chan K.-G."/>
            <person name="See-Too W.-S."/>
        </authorList>
    </citation>
    <scope>NUCLEOTIDE SEQUENCE [LARGE SCALE GENOMIC DNA]</scope>
    <source>
        <strain evidence="16 17">Jb2</strain>
    </source>
</reference>
<evidence type="ECO:0000256" key="2">
    <source>
        <dbReference type="ARBA" id="ARBA00011471"/>
    </source>
</evidence>
<evidence type="ECO:0000256" key="4">
    <source>
        <dbReference type="ARBA" id="ARBA00022448"/>
    </source>
</evidence>
<comment type="subcellular location">
    <subcellularLocation>
        <location evidence="1">Cell inner membrane</location>
        <topology evidence="1">Multi-pass membrane protein</topology>
    </subcellularLocation>
    <subcellularLocation>
        <location evidence="12">Membrane</location>
        <topology evidence="12">Multi-pass membrane protein</topology>
    </subcellularLocation>
</comment>
<dbReference type="InterPro" id="IPR050790">
    <property type="entry name" value="ExbB/TolQ_transport"/>
</dbReference>
<evidence type="ECO:0000256" key="9">
    <source>
        <dbReference type="ARBA" id="ARBA00022989"/>
    </source>
</evidence>
<evidence type="ECO:0000256" key="5">
    <source>
        <dbReference type="ARBA" id="ARBA00022475"/>
    </source>
</evidence>
<dbReference type="Pfam" id="PF01618">
    <property type="entry name" value="MotA_ExbB"/>
    <property type="match status" value="1"/>
</dbReference>
<comment type="caution">
    <text evidence="16">The sequence shown here is derived from an EMBL/GenBank/DDBJ whole genome shotgun (WGS) entry which is preliminary data.</text>
</comment>
<evidence type="ECO:0000259" key="15">
    <source>
        <dbReference type="Pfam" id="PF01618"/>
    </source>
</evidence>
<dbReference type="InterPro" id="IPR002898">
    <property type="entry name" value="MotA_ExbB_proton_chnl"/>
</dbReference>
<feature type="transmembrane region" description="Helical" evidence="14">
    <location>
        <begin position="145"/>
        <end position="170"/>
    </location>
</feature>
<keyword evidence="17" id="KW-1185">Reference proteome</keyword>
<keyword evidence="5" id="KW-1003">Cell membrane</keyword>
<dbReference type="AlphaFoldDB" id="A0A506USB6"/>
<evidence type="ECO:0000256" key="13">
    <source>
        <dbReference type="SAM" id="MobiDB-lite"/>
    </source>
</evidence>
<evidence type="ECO:0000256" key="14">
    <source>
        <dbReference type="SAM" id="Phobius"/>
    </source>
</evidence>
<keyword evidence="6" id="KW-0997">Cell inner membrane</keyword>
<evidence type="ECO:0000256" key="1">
    <source>
        <dbReference type="ARBA" id="ARBA00004429"/>
    </source>
</evidence>
<dbReference type="RefSeq" id="WP_165600536.1">
    <property type="nucleotide sequence ID" value="NZ_SORZ01000001.1"/>
</dbReference>
<gene>
    <name evidence="16" type="ORF">E3202_04180</name>
</gene>
<dbReference type="GO" id="GO:0005886">
    <property type="term" value="C:plasma membrane"/>
    <property type="evidence" value="ECO:0007669"/>
    <property type="project" value="UniProtKB-SubCell"/>
</dbReference>
<evidence type="ECO:0000256" key="10">
    <source>
        <dbReference type="ARBA" id="ARBA00023136"/>
    </source>
</evidence>
<keyword evidence="9 14" id="KW-1133">Transmembrane helix</keyword>
<dbReference type="EMBL" id="SORZ01000001">
    <property type="protein sequence ID" value="TPW36234.1"/>
    <property type="molecule type" value="Genomic_DNA"/>
</dbReference>
<evidence type="ECO:0000256" key="6">
    <source>
        <dbReference type="ARBA" id="ARBA00022519"/>
    </source>
</evidence>
<evidence type="ECO:0000256" key="11">
    <source>
        <dbReference type="ARBA" id="ARBA00024816"/>
    </source>
</evidence>
<evidence type="ECO:0000313" key="16">
    <source>
        <dbReference type="EMBL" id="TPW36234.1"/>
    </source>
</evidence>
<keyword evidence="8 12" id="KW-0653">Protein transport</keyword>
<comment type="similarity">
    <text evidence="12">Belongs to the exbB/tolQ family.</text>
</comment>